<dbReference type="RefSeq" id="WP_034942397.1">
    <property type="nucleotide sequence ID" value="NZ_CP024965.1"/>
</dbReference>
<evidence type="ECO:0000313" key="12">
    <source>
        <dbReference type="EMBL" id="ATZ19077.1"/>
    </source>
</evidence>
<accession>A0A2K8NZ60</accession>
<dbReference type="GO" id="GO:0097510">
    <property type="term" value="P:base-excision repair, AP site formation via deaminated base removal"/>
    <property type="evidence" value="ECO:0007669"/>
    <property type="project" value="TreeGrafter"/>
</dbReference>
<evidence type="ECO:0000256" key="10">
    <source>
        <dbReference type="RuleBase" id="RU003780"/>
    </source>
</evidence>
<dbReference type="NCBIfam" id="NF003592">
    <property type="entry name" value="PRK05254.1-5"/>
    <property type="match status" value="1"/>
</dbReference>
<dbReference type="NCBIfam" id="NF003589">
    <property type="entry name" value="PRK05254.1-2"/>
    <property type="match status" value="1"/>
</dbReference>
<dbReference type="PROSITE" id="PS00130">
    <property type="entry name" value="U_DNA_GLYCOSYLASE"/>
    <property type="match status" value="1"/>
</dbReference>
<dbReference type="HAMAP" id="MF_00148">
    <property type="entry name" value="UDG"/>
    <property type="match status" value="1"/>
</dbReference>
<evidence type="ECO:0000256" key="6">
    <source>
        <dbReference type="ARBA" id="ARBA00022801"/>
    </source>
</evidence>
<evidence type="ECO:0000256" key="8">
    <source>
        <dbReference type="HAMAP-Rule" id="MF_00148"/>
    </source>
</evidence>
<keyword evidence="5 8" id="KW-0227">DNA damage</keyword>
<dbReference type="GO" id="GO:0004844">
    <property type="term" value="F:uracil DNA N-glycosylase activity"/>
    <property type="evidence" value="ECO:0007669"/>
    <property type="project" value="UniProtKB-UniRule"/>
</dbReference>
<feature type="active site" description="Proton acceptor" evidence="8 9">
    <location>
        <position position="64"/>
    </location>
</feature>
<comment type="catalytic activity">
    <reaction evidence="1 8 10">
        <text>Hydrolyzes single-stranded DNA or mismatched double-stranded DNA and polynucleotides, releasing free uracil.</text>
        <dbReference type="EC" id="3.2.2.27"/>
    </reaction>
</comment>
<evidence type="ECO:0000256" key="7">
    <source>
        <dbReference type="ARBA" id="ARBA00023204"/>
    </source>
</evidence>
<comment type="subcellular location">
    <subcellularLocation>
        <location evidence="8">Cytoplasm</location>
    </subcellularLocation>
</comment>
<feature type="domain" description="Uracil-DNA glycosylase-like" evidence="11">
    <location>
        <begin position="49"/>
        <end position="210"/>
    </location>
</feature>
<sequence>MEIQNPQWKEFFQQERTKSYWTDLEFFVEKEYQQKEIFPSRQNLFSIFENIDPKKIKVVIIGQDPYHGFNQANGIAFSATNNVKTPRSLLNIFKELKSDLGIDHFNNNDLSGWVSQGVFLCNTILTVESSKPLSHANCGWELFTKNCFEYLNQVNSQIVYLLLGNKAKQVYESLSIKSKAKTIIVGHPSPFSFEKFFKDTKPFSKLNKQLVKLNIEPIDWSK</sequence>
<keyword evidence="8" id="KW-0963">Cytoplasm</keyword>
<dbReference type="AlphaFoldDB" id="A0A2K8NZ60"/>
<reference evidence="12 13" key="1">
    <citation type="submission" date="2017-11" db="EMBL/GenBank/DDBJ databases">
        <title>Genome sequence of Entomoplasma somnilux PYAN-1 (ATCC 49194).</title>
        <authorList>
            <person name="Lo W.-S."/>
            <person name="Gasparich G.E."/>
            <person name="Kuo C.-H."/>
        </authorList>
    </citation>
    <scope>NUCLEOTIDE SEQUENCE [LARGE SCALE GENOMIC DNA]</scope>
    <source>
        <strain evidence="12 13">PYAN-1</strain>
    </source>
</reference>
<evidence type="ECO:0000256" key="4">
    <source>
        <dbReference type="ARBA" id="ARBA00012030"/>
    </source>
</evidence>
<dbReference type="NCBIfam" id="TIGR00628">
    <property type="entry name" value="ung"/>
    <property type="match status" value="1"/>
</dbReference>
<keyword evidence="13" id="KW-1185">Reference proteome</keyword>
<name>A0A2K8NZ60_9MOLU</name>
<dbReference type="PANTHER" id="PTHR11264">
    <property type="entry name" value="URACIL-DNA GLYCOSYLASE"/>
    <property type="match status" value="1"/>
</dbReference>
<dbReference type="SMART" id="SM00987">
    <property type="entry name" value="UreE_C"/>
    <property type="match status" value="1"/>
</dbReference>
<dbReference type="EMBL" id="CP024965">
    <property type="protein sequence ID" value="ATZ19077.1"/>
    <property type="molecule type" value="Genomic_DNA"/>
</dbReference>
<dbReference type="Gene3D" id="3.40.470.10">
    <property type="entry name" value="Uracil-DNA glycosylase-like domain"/>
    <property type="match status" value="1"/>
</dbReference>
<comment type="function">
    <text evidence="2 8 10">Excises uracil residues from the DNA which can arise as a result of misincorporation of dUMP residues by DNA polymerase or due to deamination of cytosine.</text>
</comment>
<dbReference type="KEGG" id="esx:ESOMN_v1c06950"/>
<dbReference type="CDD" id="cd10027">
    <property type="entry name" value="UDG-F1-like"/>
    <property type="match status" value="1"/>
</dbReference>
<evidence type="ECO:0000259" key="11">
    <source>
        <dbReference type="SMART" id="SM00986"/>
    </source>
</evidence>
<evidence type="ECO:0000256" key="1">
    <source>
        <dbReference type="ARBA" id="ARBA00001400"/>
    </source>
</evidence>
<keyword evidence="6 8" id="KW-0378">Hydrolase</keyword>
<comment type="similarity">
    <text evidence="3 8 10">Belongs to the uracil-DNA glycosylase (UDG) superfamily. UNG family.</text>
</comment>
<dbReference type="PANTHER" id="PTHR11264:SF7">
    <property type="entry name" value="URACIL-DNA GLYCOSYLASE"/>
    <property type="match status" value="1"/>
</dbReference>
<evidence type="ECO:0000256" key="5">
    <source>
        <dbReference type="ARBA" id="ARBA00022763"/>
    </source>
</evidence>
<dbReference type="InterPro" id="IPR036895">
    <property type="entry name" value="Uracil-DNA_glycosylase-like_sf"/>
</dbReference>
<dbReference type="GO" id="GO:0005737">
    <property type="term" value="C:cytoplasm"/>
    <property type="evidence" value="ECO:0007669"/>
    <property type="project" value="UniProtKB-SubCell"/>
</dbReference>
<dbReference type="SUPFAM" id="SSF52141">
    <property type="entry name" value="Uracil-DNA glycosylase-like"/>
    <property type="match status" value="1"/>
</dbReference>
<evidence type="ECO:0000256" key="2">
    <source>
        <dbReference type="ARBA" id="ARBA00002631"/>
    </source>
</evidence>
<dbReference type="InterPro" id="IPR005122">
    <property type="entry name" value="Uracil-DNA_glycosylase-like"/>
</dbReference>
<evidence type="ECO:0000313" key="13">
    <source>
        <dbReference type="Proteomes" id="UP000232230"/>
    </source>
</evidence>
<dbReference type="Pfam" id="PF03167">
    <property type="entry name" value="UDG"/>
    <property type="match status" value="1"/>
</dbReference>
<evidence type="ECO:0000256" key="9">
    <source>
        <dbReference type="PROSITE-ProRule" id="PRU10072"/>
    </source>
</evidence>
<organism evidence="12 13">
    <name type="scientific">Williamsoniiplasma somnilux</name>
    <dbReference type="NCBI Taxonomy" id="215578"/>
    <lineage>
        <taxon>Bacteria</taxon>
        <taxon>Bacillati</taxon>
        <taxon>Mycoplasmatota</taxon>
        <taxon>Mollicutes</taxon>
        <taxon>Entomoplasmatales</taxon>
        <taxon>Williamsoniiplasma</taxon>
    </lineage>
</organism>
<gene>
    <name evidence="8 12" type="primary">ung</name>
    <name evidence="12" type="ORF">ESOMN_v1c06950</name>
</gene>
<dbReference type="Proteomes" id="UP000232230">
    <property type="component" value="Chromosome"/>
</dbReference>
<dbReference type="InterPro" id="IPR002043">
    <property type="entry name" value="UDG_fam1"/>
</dbReference>
<protein>
    <recommendedName>
        <fullName evidence="4 8">Uracil-DNA glycosylase</fullName>
        <shortName evidence="8">UDG</shortName>
        <ecNumber evidence="4 8">3.2.2.27</ecNumber>
    </recommendedName>
</protein>
<keyword evidence="7 8" id="KW-0234">DNA repair</keyword>
<dbReference type="InterPro" id="IPR018085">
    <property type="entry name" value="Ura-DNA_Glyclase_AS"/>
</dbReference>
<proteinExistence type="inferred from homology"/>
<dbReference type="EC" id="3.2.2.27" evidence="4 8"/>
<dbReference type="SMART" id="SM00986">
    <property type="entry name" value="UDG"/>
    <property type="match status" value="1"/>
</dbReference>
<dbReference type="NCBIfam" id="NF003588">
    <property type="entry name" value="PRK05254.1-1"/>
    <property type="match status" value="1"/>
</dbReference>
<evidence type="ECO:0000256" key="3">
    <source>
        <dbReference type="ARBA" id="ARBA00008184"/>
    </source>
</evidence>